<dbReference type="InterPro" id="IPR001109">
    <property type="entry name" value="Hydrogenase_HupF/HypC"/>
</dbReference>
<evidence type="ECO:0000256" key="1">
    <source>
        <dbReference type="ARBA" id="ARBA00006018"/>
    </source>
</evidence>
<dbReference type="PRINTS" id="PR00445">
    <property type="entry name" value="HUPFHYPC"/>
</dbReference>
<organism evidence="3 4">
    <name type="scientific">Piscinibacter sakaiensis</name>
    <name type="common">Ideonella sakaiensis</name>
    <dbReference type="NCBI Taxonomy" id="1547922"/>
    <lineage>
        <taxon>Bacteria</taxon>
        <taxon>Pseudomonadati</taxon>
        <taxon>Pseudomonadota</taxon>
        <taxon>Betaproteobacteria</taxon>
        <taxon>Burkholderiales</taxon>
        <taxon>Sphaerotilaceae</taxon>
        <taxon>Piscinibacter</taxon>
    </lineage>
</organism>
<dbReference type="Gene3D" id="2.30.30.140">
    <property type="match status" value="1"/>
</dbReference>
<dbReference type="Proteomes" id="UP000037660">
    <property type="component" value="Unassembled WGS sequence"/>
</dbReference>
<proteinExistence type="inferred from homology"/>
<keyword evidence="4" id="KW-1185">Reference proteome</keyword>
<evidence type="ECO:0000313" key="4">
    <source>
        <dbReference type="Proteomes" id="UP000037660"/>
    </source>
</evidence>
<dbReference type="EMBL" id="BBYR01000093">
    <property type="protein sequence ID" value="GAP38819.1"/>
    <property type="molecule type" value="Genomic_DNA"/>
</dbReference>
<dbReference type="AlphaFoldDB" id="A0A0K8P8I5"/>
<feature type="compositionally biased region" description="Pro residues" evidence="2">
    <location>
        <begin position="113"/>
        <end position="127"/>
    </location>
</feature>
<evidence type="ECO:0000256" key="2">
    <source>
        <dbReference type="SAM" id="MobiDB-lite"/>
    </source>
</evidence>
<feature type="region of interest" description="Disordered" evidence="2">
    <location>
        <begin position="104"/>
        <end position="127"/>
    </location>
</feature>
<dbReference type="STRING" id="1547922.ISF6_5478"/>
<dbReference type="Pfam" id="PF01455">
    <property type="entry name" value="HupF_HypC"/>
    <property type="match status" value="1"/>
</dbReference>
<dbReference type="SUPFAM" id="SSF159127">
    <property type="entry name" value="HupF/HypC-like"/>
    <property type="match status" value="1"/>
</dbReference>
<name>A0A0K8P8I5_PISS1</name>
<reference evidence="3 4" key="2">
    <citation type="journal article" date="2016" name="Science">
        <title>A bacterium that degrades and assimilates poly(ethylene terephthalate).</title>
        <authorList>
            <person name="Yoshida S."/>
            <person name="Hiraga K."/>
            <person name="Takehana T."/>
            <person name="Taniguchi I."/>
            <person name="Yamaji H."/>
            <person name="Maeda Y."/>
            <person name="Toyohara K."/>
            <person name="Miyamoto K."/>
            <person name="Kimura Y."/>
            <person name="Oda K."/>
        </authorList>
    </citation>
    <scope>NUCLEOTIDE SEQUENCE [LARGE SCALE GENOMIC DNA]</scope>
    <source>
        <strain evidence="4">NBRC 110686 / TISTR 2288 / 201-F6</strain>
    </source>
</reference>
<accession>A0A0K8P8I5</accession>
<protein>
    <submittedName>
        <fullName evidence="3">Hydrogenase maturation protein HupF/HypC/HoxL</fullName>
    </submittedName>
</protein>
<gene>
    <name evidence="3" type="ORF">ISF6_5478</name>
</gene>
<evidence type="ECO:0000313" key="3">
    <source>
        <dbReference type="EMBL" id="GAP38819.1"/>
    </source>
</evidence>
<comment type="similarity">
    <text evidence="1">Belongs to the HupF/HypC family.</text>
</comment>
<reference evidence="4" key="1">
    <citation type="submission" date="2015-07" db="EMBL/GenBank/DDBJ databases">
        <title>Discovery of a poly(ethylene terephthalate assimilation.</title>
        <authorList>
            <person name="Yoshida S."/>
            <person name="Hiraga K."/>
            <person name="Takehana T."/>
            <person name="Taniguchi I."/>
            <person name="Yamaji H."/>
            <person name="Maeda Y."/>
            <person name="Toyohara K."/>
            <person name="Miyamoto K."/>
            <person name="Kimura Y."/>
            <person name="Oda K."/>
        </authorList>
    </citation>
    <scope>NUCLEOTIDE SEQUENCE [LARGE SCALE GENOMIC DNA]</scope>
    <source>
        <strain evidence="4">NBRC 110686 / TISTR 2288 / 201-F6</strain>
    </source>
</reference>
<sequence length="127" mass="12951">MTVVAVEPGRAHCRWRGEERRVDTVLVGDCAVGDRLLVFLDSARERLDEARAAEIDATLALVAQAQAGLLDAAGGAAAAFDAFPLPSALDAADLAAFAGRPAAVRGPAGASPMPAPIPAPIPSRSPE</sequence>
<comment type="caution">
    <text evidence="3">The sequence shown here is derived from an EMBL/GenBank/DDBJ whole genome shotgun (WGS) entry which is preliminary data.</text>
</comment>